<dbReference type="SMART" id="SM00878">
    <property type="entry name" value="Biotin_carb_C"/>
    <property type="match status" value="1"/>
</dbReference>
<dbReference type="EMBL" id="JWYV01000013">
    <property type="protein sequence ID" value="KKC99058.1"/>
    <property type="molecule type" value="Genomic_DNA"/>
</dbReference>
<dbReference type="FunFam" id="3.40.50.20:FF:000010">
    <property type="entry name" value="Propionyl-CoA carboxylase subunit alpha"/>
    <property type="match status" value="1"/>
</dbReference>
<dbReference type="InterPro" id="IPR016185">
    <property type="entry name" value="PreATP-grasp_dom_sf"/>
</dbReference>
<dbReference type="AlphaFoldDB" id="A0A0F5VAB7"/>
<keyword evidence="6" id="KW-0436">Ligase</keyword>
<dbReference type="InterPro" id="IPR000089">
    <property type="entry name" value="Biotin_lipoyl"/>
</dbReference>
<dbReference type="PROSITE" id="PS50975">
    <property type="entry name" value="ATP_GRASP"/>
    <property type="match status" value="1"/>
</dbReference>
<sequence length="706" mass="77085">MGNSLTPIRRLLIANRGEIACRVIHSAQLMGITTIAVYSDADRHARHVRMADEALYIGPSPALDSYLAIDKLINAAKNSKADAVHPGYGFLSENVAFASACQQHSIIFVGPGPDAMAAMSSKSDAKAIMETAGVPLLPGYHGEDDSLTNLTAEANRIGFPVILKPALGGGGKGMKIVYQQSELAEAVLSAKREAKSAFGDDHLLLEKYLTEPRHIEVQIFADQHGHCVYLSDRDCSVQRRHQKIIEEAPAPGLSDALRQQMGEAAVQAAQAIDYVGAGTVEFLYDARQHTYFFMEMNTRLQVEHPVTEMITGQDLVQWQIRVAEGKPLPLTQSEIRHQGHAVEARLYAEDTQHGFLPASGLIHFLSEPDSEAFSVGATHTNRVRIDSGITQGDTVTTYYDPMLAKVIAWGEDRTSALHQLQSVLSRYQLGGVATNINYLQRILAHPSFIQGELSTHFIEQHQDALQAQVDSTIDVQTPDGAGCQLPRHLVLSAASLCLLQNATDQQTGWRLNQPAQHLITLYDAEMAANTFRFITDNDDRNQLCLTQCSVGSSLHARHDEQVLSPPLPLRLLAADSVQQVTDVTLEVDGKHEQIRLVFDHAAQTVLSFTEQEQYAYQLRPIFGAHESGAKDSPTAPLNGIVAEVLCQPGDKVEKDQGLIVIEAMKMEYTVRAPHQGQVLAVLAGAGDQVQHGQELVQISPATDAVD</sequence>
<evidence type="ECO:0000259" key="14">
    <source>
        <dbReference type="PROSITE" id="PS50975"/>
    </source>
</evidence>
<evidence type="ECO:0000256" key="9">
    <source>
        <dbReference type="ARBA" id="ARBA00023267"/>
    </source>
</evidence>
<dbReference type="PATRIC" id="fig|265726.11.peg.1149"/>
<dbReference type="PROSITE" id="PS50968">
    <property type="entry name" value="BIOTINYL_LIPOYL"/>
    <property type="match status" value="1"/>
</dbReference>
<dbReference type="GO" id="GO:0005524">
    <property type="term" value="F:ATP binding"/>
    <property type="evidence" value="ECO:0007669"/>
    <property type="project" value="UniProtKB-UniRule"/>
</dbReference>
<evidence type="ECO:0000256" key="12">
    <source>
        <dbReference type="PROSITE-ProRule" id="PRU00409"/>
    </source>
</evidence>
<evidence type="ECO:0000256" key="6">
    <source>
        <dbReference type="ARBA" id="ARBA00022598"/>
    </source>
</evidence>
<dbReference type="Pfam" id="PF02785">
    <property type="entry name" value="Biotin_carb_C"/>
    <property type="match status" value="1"/>
</dbReference>
<dbReference type="InterPro" id="IPR005481">
    <property type="entry name" value="BC-like_N"/>
</dbReference>
<dbReference type="InterPro" id="IPR005479">
    <property type="entry name" value="CPAse_ATP-bd"/>
</dbReference>
<dbReference type="Pfam" id="PF00289">
    <property type="entry name" value="Biotin_carb_N"/>
    <property type="match status" value="1"/>
</dbReference>
<organism evidence="16 17">
    <name type="scientific">Photobacterium halotolerans</name>
    <dbReference type="NCBI Taxonomy" id="265726"/>
    <lineage>
        <taxon>Bacteria</taxon>
        <taxon>Pseudomonadati</taxon>
        <taxon>Pseudomonadota</taxon>
        <taxon>Gammaproteobacteria</taxon>
        <taxon>Vibrionales</taxon>
        <taxon>Vibrionaceae</taxon>
        <taxon>Photobacterium</taxon>
    </lineage>
</organism>
<keyword evidence="8 12" id="KW-0067">ATP-binding</keyword>
<keyword evidence="9" id="KW-0092">Biotin</keyword>
<feature type="domain" description="Biotin carboxylation" evidence="15">
    <location>
        <begin position="7"/>
        <end position="463"/>
    </location>
</feature>
<dbReference type="InterPro" id="IPR001882">
    <property type="entry name" value="Biotin_BS"/>
</dbReference>
<dbReference type="Pfam" id="PF00364">
    <property type="entry name" value="Biotin_lipoyl"/>
    <property type="match status" value="1"/>
</dbReference>
<evidence type="ECO:0000256" key="3">
    <source>
        <dbReference type="ARBA" id="ARBA00004956"/>
    </source>
</evidence>
<evidence type="ECO:0000256" key="11">
    <source>
        <dbReference type="ARBA" id="ARBA00048600"/>
    </source>
</evidence>
<dbReference type="SUPFAM" id="SSF51230">
    <property type="entry name" value="Single hybrid motif"/>
    <property type="match status" value="1"/>
</dbReference>
<gene>
    <name evidence="16" type="ORF">KY46_14525</name>
</gene>
<evidence type="ECO:0000259" key="13">
    <source>
        <dbReference type="PROSITE" id="PS50968"/>
    </source>
</evidence>
<evidence type="ECO:0000256" key="5">
    <source>
        <dbReference type="ARBA" id="ARBA00017242"/>
    </source>
</evidence>
<protein>
    <recommendedName>
        <fullName evidence="5">Biotin carboxylase</fullName>
    </recommendedName>
    <alternativeName>
        <fullName evidence="10">Acetyl-coenzyme A carboxylase biotin carboxylase subunit A</fullName>
    </alternativeName>
</protein>
<dbReference type="PROSITE" id="PS00866">
    <property type="entry name" value="CPSASE_1"/>
    <property type="match status" value="1"/>
</dbReference>
<dbReference type="Gene3D" id="2.40.50.100">
    <property type="match status" value="1"/>
</dbReference>
<evidence type="ECO:0000256" key="1">
    <source>
        <dbReference type="ARBA" id="ARBA00001953"/>
    </source>
</evidence>
<evidence type="ECO:0000259" key="15">
    <source>
        <dbReference type="PROSITE" id="PS50979"/>
    </source>
</evidence>
<dbReference type="CDD" id="cd06850">
    <property type="entry name" value="biotinyl_domain"/>
    <property type="match status" value="1"/>
</dbReference>
<dbReference type="PANTHER" id="PTHR18866">
    <property type="entry name" value="CARBOXYLASE:PYRUVATE/ACETYL-COA/PROPIONYL-COA CARBOXYLASE"/>
    <property type="match status" value="1"/>
</dbReference>
<dbReference type="SUPFAM" id="SSF52440">
    <property type="entry name" value="PreATP-grasp domain"/>
    <property type="match status" value="1"/>
</dbReference>
<dbReference type="Gene3D" id="3.30.470.20">
    <property type="entry name" value="ATP-grasp fold, B domain"/>
    <property type="match status" value="1"/>
</dbReference>
<dbReference type="SUPFAM" id="SSF56059">
    <property type="entry name" value="Glutathione synthetase ATP-binding domain-like"/>
    <property type="match status" value="1"/>
</dbReference>
<dbReference type="FunFam" id="3.30.470.20:FF:000028">
    <property type="entry name" value="Methylcrotonoyl-CoA carboxylase subunit alpha, mitochondrial"/>
    <property type="match status" value="1"/>
</dbReference>
<proteinExistence type="predicted"/>
<comment type="catalytic activity">
    <reaction evidence="11">
        <text>N(6)-biotinyl-L-lysyl-[protein] + hydrogencarbonate + ATP = N(6)-carboxybiotinyl-L-lysyl-[protein] + ADP + phosphate + H(+)</text>
        <dbReference type="Rhea" id="RHEA:13501"/>
        <dbReference type="Rhea" id="RHEA-COMP:10505"/>
        <dbReference type="Rhea" id="RHEA-COMP:10506"/>
        <dbReference type="ChEBI" id="CHEBI:15378"/>
        <dbReference type="ChEBI" id="CHEBI:17544"/>
        <dbReference type="ChEBI" id="CHEBI:30616"/>
        <dbReference type="ChEBI" id="CHEBI:43474"/>
        <dbReference type="ChEBI" id="CHEBI:83144"/>
        <dbReference type="ChEBI" id="CHEBI:83145"/>
        <dbReference type="ChEBI" id="CHEBI:456216"/>
        <dbReference type="EC" id="6.3.4.14"/>
    </reaction>
</comment>
<accession>A0A0F5VAB7</accession>
<evidence type="ECO:0000256" key="7">
    <source>
        <dbReference type="ARBA" id="ARBA00022741"/>
    </source>
</evidence>
<dbReference type="InterPro" id="IPR011764">
    <property type="entry name" value="Biotin_carboxylation_dom"/>
</dbReference>
<dbReference type="PANTHER" id="PTHR18866:SF33">
    <property type="entry name" value="METHYLCROTONOYL-COA CARBOXYLASE SUBUNIT ALPHA, MITOCHONDRIAL-RELATED"/>
    <property type="match status" value="1"/>
</dbReference>
<evidence type="ECO:0000256" key="8">
    <source>
        <dbReference type="ARBA" id="ARBA00022840"/>
    </source>
</evidence>
<comment type="caution">
    <text evidence="16">The sequence shown here is derived from an EMBL/GenBank/DDBJ whole genome shotgun (WGS) entry which is preliminary data.</text>
</comment>
<feature type="domain" description="Lipoyl-binding" evidence="13">
    <location>
        <begin position="624"/>
        <end position="699"/>
    </location>
</feature>
<dbReference type="Pfam" id="PF02786">
    <property type="entry name" value="CPSase_L_D2"/>
    <property type="match status" value="1"/>
</dbReference>
<keyword evidence="17" id="KW-1185">Reference proteome</keyword>
<evidence type="ECO:0000313" key="16">
    <source>
        <dbReference type="EMBL" id="KKC99058.1"/>
    </source>
</evidence>
<dbReference type="InterPro" id="IPR011761">
    <property type="entry name" value="ATP-grasp"/>
</dbReference>
<dbReference type="Proteomes" id="UP000033633">
    <property type="component" value="Unassembled WGS sequence"/>
</dbReference>
<reference evidence="16 17" key="1">
    <citation type="submission" date="2014-12" db="EMBL/GenBank/DDBJ databases">
        <title>Mercury Reductase activity and rhizosphere competence traits in the genome of root associated Photobacterium halotolerans MELD1.</title>
        <authorList>
            <person name="Mathew D.C."/>
            <person name="Huang C.-C."/>
        </authorList>
    </citation>
    <scope>NUCLEOTIDE SEQUENCE [LARGE SCALE GENOMIC DNA]</scope>
    <source>
        <strain evidence="16 17">MELD1</strain>
    </source>
</reference>
<dbReference type="GO" id="GO:0046872">
    <property type="term" value="F:metal ion binding"/>
    <property type="evidence" value="ECO:0007669"/>
    <property type="project" value="InterPro"/>
</dbReference>
<dbReference type="InterPro" id="IPR011054">
    <property type="entry name" value="Rudment_hybrid_motif"/>
</dbReference>
<comment type="cofactor">
    <cofactor evidence="1">
        <name>biotin</name>
        <dbReference type="ChEBI" id="CHEBI:57586"/>
    </cofactor>
</comment>
<evidence type="ECO:0000256" key="10">
    <source>
        <dbReference type="ARBA" id="ARBA00033786"/>
    </source>
</evidence>
<name>A0A0F5VAB7_9GAMM</name>
<comment type="subunit">
    <text evidence="4">Acetyl-CoA carboxylase is a heterohexamer of biotin carboxyl carrier protein, biotin carboxylase and the two subunits of carboxyl transferase in a 2:2 complex.</text>
</comment>
<keyword evidence="7 12" id="KW-0547">Nucleotide-binding</keyword>
<dbReference type="PROSITE" id="PS00867">
    <property type="entry name" value="CPSASE_2"/>
    <property type="match status" value="1"/>
</dbReference>
<comment type="pathway">
    <text evidence="3">Lipid metabolism; malonyl-CoA biosynthesis; malonyl-CoA from acetyl-CoA: step 1/1.</text>
</comment>
<dbReference type="InterPro" id="IPR011053">
    <property type="entry name" value="Single_hybrid_motif"/>
</dbReference>
<dbReference type="OrthoDB" id="9763189at2"/>
<dbReference type="GO" id="GO:0004075">
    <property type="term" value="F:biotin carboxylase activity"/>
    <property type="evidence" value="ECO:0007669"/>
    <property type="project" value="UniProtKB-EC"/>
</dbReference>
<dbReference type="PROSITE" id="PS00188">
    <property type="entry name" value="BIOTIN"/>
    <property type="match status" value="1"/>
</dbReference>
<evidence type="ECO:0000256" key="2">
    <source>
        <dbReference type="ARBA" id="ARBA00003761"/>
    </source>
</evidence>
<evidence type="ECO:0000313" key="17">
    <source>
        <dbReference type="Proteomes" id="UP000033633"/>
    </source>
</evidence>
<comment type="function">
    <text evidence="2">This protein is a component of the acetyl coenzyme A carboxylase complex; first, biotin carboxylase catalyzes the carboxylation of the carrier protein and then the transcarboxylase transfers the carboxyl group to form malonyl-CoA.</text>
</comment>
<feature type="domain" description="ATP-grasp" evidence="14">
    <location>
        <begin position="126"/>
        <end position="324"/>
    </location>
</feature>
<evidence type="ECO:0000256" key="4">
    <source>
        <dbReference type="ARBA" id="ARBA00011750"/>
    </source>
</evidence>
<dbReference type="SUPFAM" id="SSF51246">
    <property type="entry name" value="Rudiment single hybrid motif"/>
    <property type="match status" value="1"/>
</dbReference>
<dbReference type="InterPro" id="IPR050856">
    <property type="entry name" value="Biotin_carboxylase_complex"/>
</dbReference>
<dbReference type="PROSITE" id="PS50979">
    <property type="entry name" value="BC"/>
    <property type="match status" value="1"/>
</dbReference>
<dbReference type="STRING" id="265726.KY46_14525"/>
<dbReference type="InterPro" id="IPR005482">
    <property type="entry name" value="Biotin_COase_C"/>
</dbReference>